<evidence type="ECO:0000313" key="1">
    <source>
        <dbReference type="EMBL" id="CAN72058.1"/>
    </source>
</evidence>
<dbReference type="AlphaFoldDB" id="A5B6R2"/>
<protein>
    <submittedName>
        <fullName evidence="1">Uncharacterized protein</fullName>
    </submittedName>
</protein>
<proteinExistence type="predicted"/>
<sequence>MQFSTILSSLVVEDGSIFMNFLTNAASIQSVPSTSALMNGQDATGANSFYQIIPAFCFFYLQR</sequence>
<reference evidence="1" key="1">
    <citation type="journal article" date="2007" name="PLoS ONE">
        <title>The first genome sequence of an elite grapevine cultivar (Pinot noir Vitis vinifera L.): coping with a highly heterozygous genome.</title>
        <authorList>
            <person name="Velasco R."/>
            <person name="Zharkikh A."/>
            <person name="Troggio M."/>
            <person name="Cartwright D.A."/>
            <person name="Cestaro A."/>
            <person name="Pruss D."/>
            <person name="Pindo M."/>
            <person name="FitzGerald L.M."/>
            <person name="Vezzulli S."/>
            <person name="Reid J."/>
            <person name="Malacarne G."/>
            <person name="Iliev D."/>
            <person name="Coppola G."/>
            <person name="Wardell B."/>
            <person name="Micheletti D."/>
            <person name="Macalma T."/>
            <person name="Facci M."/>
            <person name="Mitchell J.T."/>
            <person name="Perazzolli M."/>
            <person name="Eldredge G."/>
            <person name="Gatto P."/>
            <person name="Oyzerski R."/>
            <person name="Moretto M."/>
            <person name="Gutin N."/>
            <person name="Stefanini M."/>
            <person name="Chen Y."/>
            <person name="Segala C."/>
            <person name="Davenport C."/>
            <person name="Dematte L."/>
            <person name="Mraz A."/>
            <person name="Battilana J."/>
            <person name="Stormo K."/>
            <person name="Costa F."/>
            <person name="Tao Q."/>
            <person name="Si-Ammour A."/>
            <person name="Harkins T."/>
            <person name="Lackey A."/>
            <person name="Perbost C."/>
            <person name="Taillon B."/>
            <person name="Stella A."/>
            <person name="Solovyev V."/>
            <person name="Fawcett J.A."/>
            <person name="Sterck L."/>
            <person name="Vandepoele K."/>
            <person name="Grando S.M."/>
            <person name="Toppo S."/>
            <person name="Moser C."/>
            <person name="Lanchbury J."/>
            <person name="Bogden R."/>
            <person name="Skolnick M."/>
            <person name="Sgaramella V."/>
            <person name="Bhatnagar S.K."/>
            <person name="Fontana P."/>
            <person name="Gutin A."/>
            <person name="Van de Peer Y."/>
            <person name="Salamini F."/>
            <person name="Viola R."/>
        </authorList>
    </citation>
    <scope>NUCLEOTIDE SEQUENCE</scope>
</reference>
<dbReference type="EMBL" id="AM448521">
    <property type="protein sequence ID" value="CAN72058.1"/>
    <property type="molecule type" value="Genomic_DNA"/>
</dbReference>
<organism evidence="1">
    <name type="scientific">Vitis vinifera</name>
    <name type="common">Grape</name>
    <dbReference type="NCBI Taxonomy" id="29760"/>
    <lineage>
        <taxon>Eukaryota</taxon>
        <taxon>Viridiplantae</taxon>
        <taxon>Streptophyta</taxon>
        <taxon>Embryophyta</taxon>
        <taxon>Tracheophyta</taxon>
        <taxon>Spermatophyta</taxon>
        <taxon>Magnoliopsida</taxon>
        <taxon>eudicotyledons</taxon>
        <taxon>Gunneridae</taxon>
        <taxon>Pentapetalae</taxon>
        <taxon>rosids</taxon>
        <taxon>Vitales</taxon>
        <taxon>Vitaceae</taxon>
        <taxon>Viteae</taxon>
        <taxon>Vitis</taxon>
    </lineage>
</organism>
<accession>A5B6R2</accession>
<gene>
    <name evidence="1" type="ORF">VITISV_018634</name>
</gene>
<name>A5B6R2_VITVI</name>